<reference evidence="1 2" key="1">
    <citation type="journal article" date="2017" name="Genome Announc.">
        <title>Draft Genome Sequence of Romboutsia weinsteinii sp. nov. Strain CCRI-19649(T) Isolated from Surface Water.</title>
        <authorList>
            <person name="Maheux A.F."/>
            <person name="Boudreau D.K."/>
            <person name="Berube E."/>
            <person name="Boissinot M."/>
            <person name="Cantin P."/>
            <person name="Raymond F."/>
            <person name="Corbeil J."/>
            <person name="Omar R.F."/>
            <person name="Bergeron M.G."/>
        </authorList>
    </citation>
    <scope>NUCLEOTIDE SEQUENCE [LARGE SCALE GENOMIC DNA]</scope>
    <source>
        <strain evidence="1 2">CCRI-19649</strain>
    </source>
</reference>
<evidence type="ECO:0000313" key="2">
    <source>
        <dbReference type="Proteomes" id="UP000215694"/>
    </source>
</evidence>
<accession>A0A371J6F0</accession>
<sequence length="250" mass="28411">MKKHFIVTVSIVATSLLAIGCSIDSKEEASSNKVNNPTQVMNTEDKAKVTTKEIGDISEITYTLNDIIIKYPQLKNISDTSKKDSINKIIKDDALSIINFYDPDKEDPTLEVNYEIKLINDNILSIVYYGYYNNLNNAYPIEFICSTNIDLNNQSRLMLKDYADIKSISNTLLNTTDYKTKTTDKNLEKAQLDYIKQQTEEEMINILSNTDFNNSKTYPLAFSYQENGDIVVVIPLQHAIGDYVEIIISK</sequence>
<dbReference type="Proteomes" id="UP000215694">
    <property type="component" value="Unassembled WGS sequence"/>
</dbReference>
<dbReference type="EMBL" id="NOJY02000007">
    <property type="protein sequence ID" value="RDY28314.1"/>
    <property type="molecule type" value="Genomic_DNA"/>
</dbReference>
<proteinExistence type="predicted"/>
<name>A0A371J6F0_9FIRM</name>
<evidence type="ECO:0000313" key="1">
    <source>
        <dbReference type="EMBL" id="RDY28314.1"/>
    </source>
</evidence>
<protein>
    <submittedName>
        <fullName evidence="1">DUF4163 domain-containing protein</fullName>
    </submittedName>
</protein>
<dbReference type="OrthoDB" id="2067190at2"/>
<dbReference type="AlphaFoldDB" id="A0A371J6F0"/>
<dbReference type="Gene3D" id="3.30.565.40">
    <property type="entry name" value="Fervidobacterium nodosum Rt17-B1 like"/>
    <property type="match status" value="1"/>
</dbReference>
<keyword evidence="2" id="KW-1185">Reference proteome</keyword>
<organism evidence="1 2">
    <name type="scientific">Romboutsia weinsteinii</name>
    <dbReference type="NCBI Taxonomy" id="2020949"/>
    <lineage>
        <taxon>Bacteria</taxon>
        <taxon>Bacillati</taxon>
        <taxon>Bacillota</taxon>
        <taxon>Clostridia</taxon>
        <taxon>Peptostreptococcales</taxon>
        <taxon>Peptostreptococcaceae</taxon>
        <taxon>Romboutsia</taxon>
    </lineage>
</organism>
<gene>
    <name evidence="1" type="ORF">CHL78_005285</name>
</gene>
<dbReference type="PROSITE" id="PS51257">
    <property type="entry name" value="PROKAR_LIPOPROTEIN"/>
    <property type="match status" value="1"/>
</dbReference>
<comment type="caution">
    <text evidence="1">The sequence shown here is derived from an EMBL/GenBank/DDBJ whole genome shotgun (WGS) entry which is preliminary data.</text>
</comment>
<dbReference type="RefSeq" id="WP_094367229.1">
    <property type="nucleotide sequence ID" value="NZ_NOJY02000007.1"/>
</dbReference>